<dbReference type="AlphaFoldDB" id="A0A0R1RXP4"/>
<feature type="transmembrane region" description="Helical" evidence="1">
    <location>
        <begin position="86"/>
        <end position="104"/>
    </location>
</feature>
<sequence length="213" mass="23944">MSNQQKQISFTLTCFSAFVLLLFSITTRAAWVKQFDYTINDWLHQSLSLKFKPILIGITTLGNPTSIIGLVLLVCLICYHYKLYSAAGFVLFNVTIYTSLNHVIKGLVARPRPAYEHFVHAGGYSFPSGHASGSLLFWGSLWILSRYLIQNRTWRRVSTIICALLPLLIGLSRIYVQVHYPTDVLGGFLLAAGCLSLTSLAFKQQQLFPNLHD</sequence>
<dbReference type="SMART" id="SM00014">
    <property type="entry name" value="acidPPc"/>
    <property type="match status" value="1"/>
</dbReference>
<evidence type="ECO:0000256" key="1">
    <source>
        <dbReference type="SAM" id="Phobius"/>
    </source>
</evidence>
<dbReference type="Pfam" id="PF01569">
    <property type="entry name" value="PAP2"/>
    <property type="match status" value="1"/>
</dbReference>
<feature type="transmembrane region" description="Helical" evidence="1">
    <location>
        <begin position="124"/>
        <end position="145"/>
    </location>
</feature>
<protein>
    <recommendedName>
        <fullName evidence="2">Phosphatidic acid phosphatase type 2/haloperoxidase domain-containing protein</fullName>
    </recommendedName>
</protein>
<dbReference type="EMBL" id="AZEX01000006">
    <property type="protein sequence ID" value="KRL61782.1"/>
    <property type="molecule type" value="Genomic_DNA"/>
</dbReference>
<evidence type="ECO:0000313" key="3">
    <source>
        <dbReference type="EMBL" id="KRL61782.1"/>
    </source>
</evidence>
<keyword evidence="1" id="KW-0472">Membrane</keyword>
<evidence type="ECO:0000313" key="4">
    <source>
        <dbReference type="Proteomes" id="UP000051264"/>
    </source>
</evidence>
<dbReference type="CDD" id="cd03392">
    <property type="entry name" value="PAP2_like_2"/>
    <property type="match status" value="1"/>
</dbReference>
<evidence type="ECO:0000259" key="2">
    <source>
        <dbReference type="SMART" id="SM00014"/>
    </source>
</evidence>
<keyword evidence="1" id="KW-0812">Transmembrane</keyword>
<name>A0A0R1RXP4_9LACO</name>
<dbReference type="InterPro" id="IPR000326">
    <property type="entry name" value="PAP2/HPO"/>
</dbReference>
<feature type="transmembrane region" description="Helical" evidence="1">
    <location>
        <begin position="157"/>
        <end position="178"/>
    </location>
</feature>
<dbReference type="InterPro" id="IPR036938">
    <property type="entry name" value="PAP2/HPO_sf"/>
</dbReference>
<dbReference type="eggNOG" id="COG0671">
    <property type="taxonomic scope" value="Bacteria"/>
</dbReference>
<dbReference type="PANTHER" id="PTHR14969">
    <property type="entry name" value="SPHINGOSINE-1-PHOSPHATE PHOSPHOHYDROLASE"/>
    <property type="match status" value="1"/>
</dbReference>
<dbReference type="PANTHER" id="PTHR14969:SF13">
    <property type="entry name" value="AT30094P"/>
    <property type="match status" value="1"/>
</dbReference>
<dbReference type="RefSeq" id="WP_025083785.1">
    <property type="nucleotide sequence ID" value="NZ_AZEX01000006.1"/>
</dbReference>
<accession>A0A0R1RXP4</accession>
<dbReference type="OrthoDB" id="9789113at2"/>
<reference evidence="3 4" key="1">
    <citation type="journal article" date="2015" name="Genome Announc.">
        <title>Expanding the biotechnology potential of lactobacilli through comparative genomics of 213 strains and associated genera.</title>
        <authorList>
            <person name="Sun Z."/>
            <person name="Harris H.M."/>
            <person name="McCann A."/>
            <person name="Guo C."/>
            <person name="Argimon S."/>
            <person name="Zhang W."/>
            <person name="Yang X."/>
            <person name="Jeffery I.B."/>
            <person name="Cooney J.C."/>
            <person name="Kagawa T.F."/>
            <person name="Liu W."/>
            <person name="Song Y."/>
            <person name="Salvetti E."/>
            <person name="Wrobel A."/>
            <person name="Rasinkangas P."/>
            <person name="Parkhill J."/>
            <person name="Rea M.C."/>
            <person name="O'Sullivan O."/>
            <person name="Ritari J."/>
            <person name="Douillard F.P."/>
            <person name="Paul Ross R."/>
            <person name="Yang R."/>
            <person name="Briner A.E."/>
            <person name="Felis G.E."/>
            <person name="de Vos W.M."/>
            <person name="Barrangou R."/>
            <person name="Klaenhammer T.R."/>
            <person name="Caufield P.W."/>
            <person name="Cui Y."/>
            <person name="Zhang H."/>
            <person name="O'Toole P.W."/>
        </authorList>
    </citation>
    <scope>NUCLEOTIDE SEQUENCE [LARGE SCALE GENOMIC DNA]</scope>
    <source>
        <strain evidence="3 4">DSM 14340</strain>
    </source>
</reference>
<dbReference type="STRING" id="1423747.FC69_GL002007"/>
<proteinExistence type="predicted"/>
<dbReference type="Gene3D" id="1.20.144.10">
    <property type="entry name" value="Phosphatidic acid phosphatase type 2/haloperoxidase"/>
    <property type="match status" value="2"/>
</dbReference>
<dbReference type="PATRIC" id="fig|1423747.3.peg.2041"/>
<keyword evidence="1" id="KW-1133">Transmembrane helix</keyword>
<gene>
    <name evidence="3" type="ORF">FC69_GL002007</name>
</gene>
<dbReference type="SUPFAM" id="SSF48317">
    <property type="entry name" value="Acid phosphatase/Vanadium-dependent haloperoxidase"/>
    <property type="match status" value="1"/>
</dbReference>
<feature type="transmembrane region" description="Helical" evidence="1">
    <location>
        <begin position="53"/>
        <end position="79"/>
    </location>
</feature>
<feature type="domain" description="Phosphatidic acid phosphatase type 2/haloperoxidase" evidence="2">
    <location>
        <begin position="87"/>
        <end position="199"/>
    </location>
</feature>
<organism evidence="3 4">
    <name type="scientific">Latilactobacillus fuchuensis DSM 14340 = JCM 11249</name>
    <dbReference type="NCBI Taxonomy" id="1423747"/>
    <lineage>
        <taxon>Bacteria</taxon>
        <taxon>Bacillati</taxon>
        <taxon>Bacillota</taxon>
        <taxon>Bacilli</taxon>
        <taxon>Lactobacillales</taxon>
        <taxon>Lactobacillaceae</taxon>
        <taxon>Latilactobacillus</taxon>
    </lineage>
</organism>
<comment type="caution">
    <text evidence="3">The sequence shown here is derived from an EMBL/GenBank/DDBJ whole genome shotgun (WGS) entry which is preliminary data.</text>
</comment>
<dbReference type="Proteomes" id="UP000051264">
    <property type="component" value="Unassembled WGS sequence"/>
</dbReference>
<feature type="transmembrane region" description="Helical" evidence="1">
    <location>
        <begin position="184"/>
        <end position="202"/>
    </location>
</feature>